<dbReference type="RefSeq" id="XP_044556547.1">
    <property type="nucleotide sequence ID" value="XM_044700311.1"/>
</dbReference>
<name>A0A6A5BA77_NAEFO</name>
<keyword evidence="2" id="KW-0812">Transmembrane</keyword>
<dbReference type="AlphaFoldDB" id="A0A6A5BA77"/>
<dbReference type="OrthoDB" id="10434463at2759"/>
<dbReference type="CDD" id="cd19757">
    <property type="entry name" value="Bbox1"/>
    <property type="match status" value="1"/>
</dbReference>
<feature type="transmembrane region" description="Helical" evidence="2">
    <location>
        <begin position="297"/>
        <end position="322"/>
    </location>
</feature>
<keyword evidence="2" id="KW-1133">Transmembrane helix</keyword>
<dbReference type="VEuPathDB" id="AmoebaDB:NfTy_082120"/>
<dbReference type="Gene3D" id="4.10.830.40">
    <property type="match status" value="1"/>
</dbReference>
<feature type="region of interest" description="Disordered" evidence="1">
    <location>
        <begin position="32"/>
        <end position="55"/>
    </location>
</feature>
<dbReference type="GeneID" id="68117269"/>
<organism evidence="3 4">
    <name type="scientific">Naegleria fowleri</name>
    <name type="common">Brain eating amoeba</name>
    <dbReference type="NCBI Taxonomy" id="5763"/>
    <lineage>
        <taxon>Eukaryota</taxon>
        <taxon>Discoba</taxon>
        <taxon>Heterolobosea</taxon>
        <taxon>Tetramitia</taxon>
        <taxon>Eutetramitia</taxon>
        <taxon>Vahlkampfiidae</taxon>
        <taxon>Naegleria</taxon>
    </lineage>
</organism>
<feature type="compositionally biased region" description="Basic and acidic residues" evidence="1">
    <location>
        <begin position="353"/>
        <end position="365"/>
    </location>
</feature>
<evidence type="ECO:0000313" key="3">
    <source>
        <dbReference type="EMBL" id="KAF0971831.1"/>
    </source>
</evidence>
<dbReference type="VEuPathDB" id="AmoebaDB:NF0076850"/>
<comment type="caution">
    <text evidence="3">The sequence shown here is derived from an EMBL/GenBank/DDBJ whole genome shotgun (WGS) entry which is preliminary data.</text>
</comment>
<dbReference type="OMA" id="SHCCKEC"/>
<evidence type="ECO:0000256" key="1">
    <source>
        <dbReference type="SAM" id="MobiDB-lite"/>
    </source>
</evidence>
<feature type="region of interest" description="Disordered" evidence="1">
    <location>
        <begin position="353"/>
        <end position="379"/>
    </location>
</feature>
<dbReference type="EMBL" id="VFQX01000074">
    <property type="protein sequence ID" value="KAF0971831.1"/>
    <property type="molecule type" value="Genomic_DNA"/>
</dbReference>
<dbReference type="Proteomes" id="UP000444721">
    <property type="component" value="Unassembled WGS sequence"/>
</dbReference>
<sequence length="460" mass="50610">MSIFKPVNNFFATLGQASSNLLSNTPLVGMSSSNNSTTNHSNGEPMINTSNSPSTEKVSMEFVPMTTEMTSSSAEEEELQYSDLNSRKKAVNIQSPCDMCLYENNQVVLASHCCKECQLVMCENHLNKHRNDATTKNHVITENQFLEENEIEILSSKKINKEDTFEHHQLFISSDSNNLDVNNLTDEEEELLAFNQQDFIYWTNLLKKYPHFCNLIHTPLIVRKLYHNGTLNGSLLIDNKTSHTINVILSQVGPLHQLIIPPGRLGIFEGIGRVHFTIEVGPFDISRDNLISNWDKALPIVGSVCAGVAAGLGLAAGALAGIGLVGMGAAAAFGGVSTVATAPIVAGVAKTSTEKKELEHHHQENSELMSNHSSPQNHAVVDDDCISTASGSSVTSSDPERSKFKHWMKKVVPGMNWTYPNCFKRGIFADGHTLVVIKEEELKSSQDNDSIFEIEEKRIP</sequence>
<proteinExistence type="predicted"/>
<feature type="transmembrane region" description="Helical" evidence="2">
    <location>
        <begin position="328"/>
        <end position="349"/>
    </location>
</feature>
<keyword evidence="2" id="KW-0472">Membrane</keyword>
<accession>A0A6A5BA77</accession>
<feature type="compositionally biased region" description="Polar residues" evidence="1">
    <location>
        <begin position="366"/>
        <end position="377"/>
    </location>
</feature>
<reference evidence="3 4" key="1">
    <citation type="journal article" date="2019" name="Sci. Rep.">
        <title>Nanopore sequencing improves the draft genome of the human pathogenic amoeba Naegleria fowleri.</title>
        <authorList>
            <person name="Liechti N."/>
            <person name="Schurch N."/>
            <person name="Bruggmann R."/>
            <person name="Wittwer M."/>
        </authorList>
    </citation>
    <scope>NUCLEOTIDE SEQUENCE [LARGE SCALE GENOMIC DNA]</scope>
    <source>
        <strain evidence="3 4">ATCC 30894</strain>
    </source>
</reference>
<gene>
    <name evidence="3" type="ORF">FDP41_010054</name>
</gene>
<dbReference type="VEuPathDB" id="AmoebaDB:FDP41_010054"/>
<evidence type="ECO:0000256" key="2">
    <source>
        <dbReference type="SAM" id="Phobius"/>
    </source>
</evidence>
<keyword evidence="4" id="KW-1185">Reference proteome</keyword>
<protein>
    <submittedName>
        <fullName evidence="3">Uncharacterized protein</fullName>
    </submittedName>
</protein>
<evidence type="ECO:0000313" key="4">
    <source>
        <dbReference type="Proteomes" id="UP000444721"/>
    </source>
</evidence>
<feature type="compositionally biased region" description="Low complexity" evidence="1">
    <location>
        <begin position="32"/>
        <end position="42"/>
    </location>
</feature>